<keyword evidence="10" id="KW-1185">Reference proteome</keyword>
<dbReference type="PANTHER" id="PTHR46910">
    <property type="entry name" value="TRANSCRIPTION FACTOR PDR1"/>
    <property type="match status" value="1"/>
</dbReference>
<dbReference type="PROSITE" id="PS50048">
    <property type="entry name" value="ZN2_CY6_FUNGAL_2"/>
    <property type="match status" value="1"/>
</dbReference>
<proteinExistence type="predicted"/>
<dbReference type="InterPro" id="IPR050987">
    <property type="entry name" value="AtrR-like"/>
</dbReference>
<feature type="region of interest" description="Disordered" evidence="7">
    <location>
        <begin position="577"/>
        <end position="596"/>
    </location>
</feature>
<evidence type="ECO:0000313" key="10">
    <source>
        <dbReference type="Proteomes" id="UP000696573"/>
    </source>
</evidence>
<keyword evidence="4" id="KW-0238">DNA-binding</keyword>
<accession>A0A9N9VMW0</accession>
<dbReference type="InterPro" id="IPR007219">
    <property type="entry name" value="XnlR_reg_dom"/>
</dbReference>
<dbReference type="AlphaFoldDB" id="A0A9N9VMW0"/>
<dbReference type="Proteomes" id="UP000696573">
    <property type="component" value="Unassembled WGS sequence"/>
</dbReference>
<evidence type="ECO:0000259" key="8">
    <source>
        <dbReference type="PROSITE" id="PS50048"/>
    </source>
</evidence>
<evidence type="ECO:0000313" key="9">
    <source>
        <dbReference type="EMBL" id="CAH0026347.1"/>
    </source>
</evidence>
<feature type="compositionally biased region" description="Low complexity" evidence="7">
    <location>
        <begin position="577"/>
        <end position="592"/>
    </location>
</feature>
<dbReference type="Pfam" id="PF04082">
    <property type="entry name" value="Fungal_trans"/>
    <property type="match status" value="1"/>
</dbReference>
<dbReference type="Gene3D" id="4.10.240.10">
    <property type="entry name" value="Zn(2)-C6 fungal-type DNA-binding domain"/>
    <property type="match status" value="1"/>
</dbReference>
<keyword evidence="3" id="KW-0805">Transcription regulation</keyword>
<dbReference type="SMART" id="SM00066">
    <property type="entry name" value="GAL4"/>
    <property type="match status" value="1"/>
</dbReference>
<dbReference type="GO" id="GO:0006351">
    <property type="term" value="P:DNA-templated transcription"/>
    <property type="evidence" value="ECO:0007669"/>
    <property type="project" value="InterPro"/>
</dbReference>
<dbReference type="GO" id="GO:0003677">
    <property type="term" value="F:DNA binding"/>
    <property type="evidence" value="ECO:0007669"/>
    <property type="project" value="UniProtKB-KW"/>
</dbReference>
<sequence length="714" mass="80537">MKSRWSMDLISPCCRSGELVIFSRGDGIFCGSRTAGLKTPAMKRKPACDGCYKRKIQCDSPDPGVVPCNWCLHHDLSCTLQRVRGRKATSASAVLELHDPYGLLRQLNLPSLLHLLHLAEQRVRRLTILPQRLQEHRFAMVELMTLHLPRIGRELSIFCTHPLLVPKLMDRTNVPLSDLSRPIHFDGVYIGKATPGNRAIDLSEDGCKWVQSRTGESVSSILFETTDEIPRSSLLHGDADSMSINPEKPLPPRDMVEGILGVFASSAGPLIFPMIDPILFKETLDLAYQVSGTTSEHVRWGAQACVWAFVALLYLFRSRLKIQPPVDGDMCADTAQSLLIATCKDVTLATLQTSLLLHLYRISSSRLKDVLMLGSIACHSVYALGAHHYYKIGPDTPGMATQERYHRQLRILFWVSFIFDKDTSIRTGNPPQLTNEGCDLTMPDNYESVYSVLPDLEVDLRSQPWNKGRLVPHYTSDPQLSCLKYRVYKSLYSPDRSTKSDTQLLHDMRVLDDEIETWRMSLPERFRPALFISENRNQHITGEMKLLGNMRHVHLQLEYHHLMSLIHRASERYPKSASLGSAASESSQSHTAVKTSRDISVGASRSTLFYLKAAVKSLAEESFWALMIYPSSAVMTIFFNILRHPLDPQTKLDLEMLKAATHSFTQFHSRSLMRRGNKNELVMHGTAAEMIRLAECAVAKAERENGNHSSDFWP</sequence>
<evidence type="ECO:0000256" key="2">
    <source>
        <dbReference type="ARBA" id="ARBA00022723"/>
    </source>
</evidence>
<evidence type="ECO:0000256" key="4">
    <source>
        <dbReference type="ARBA" id="ARBA00023125"/>
    </source>
</evidence>
<comment type="caution">
    <text evidence="9">The sequence shown here is derived from an EMBL/GenBank/DDBJ whole genome shotgun (WGS) entry which is preliminary data.</text>
</comment>
<gene>
    <name evidence="9" type="ORF">CRHIZ90672A_00015116</name>
</gene>
<reference evidence="9" key="1">
    <citation type="submission" date="2021-10" db="EMBL/GenBank/DDBJ databases">
        <authorList>
            <person name="Piombo E."/>
        </authorList>
    </citation>
    <scope>NUCLEOTIDE SEQUENCE</scope>
</reference>
<organism evidence="9 10">
    <name type="scientific">Clonostachys rhizophaga</name>
    <dbReference type="NCBI Taxonomy" id="160324"/>
    <lineage>
        <taxon>Eukaryota</taxon>
        <taxon>Fungi</taxon>
        <taxon>Dikarya</taxon>
        <taxon>Ascomycota</taxon>
        <taxon>Pezizomycotina</taxon>
        <taxon>Sordariomycetes</taxon>
        <taxon>Hypocreomycetidae</taxon>
        <taxon>Hypocreales</taxon>
        <taxon>Bionectriaceae</taxon>
        <taxon>Clonostachys</taxon>
    </lineage>
</organism>
<keyword evidence="6" id="KW-0539">Nucleus</keyword>
<evidence type="ECO:0000256" key="3">
    <source>
        <dbReference type="ARBA" id="ARBA00023015"/>
    </source>
</evidence>
<dbReference type="InterPro" id="IPR036864">
    <property type="entry name" value="Zn2-C6_fun-type_DNA-bd_sf"/>
</dbReference>
<evidence type="ECO:0000256" key="6">
    <source>
        <dbReference type="ARBA" id="ARBA00023242"/>
    </source>
</evidence>
<dbReference type="SUPFAM" id="SSF57701">
    <property type="entry name" value="Zn2/Cys6 DNA-binding domain"/>
    <property type="match status" value="1"/>
</dbReference>
<dbReference type="CDD" id="cd00067">
    <property type="entry name" value="GAL4"/>
    <property type="match status" value="1"/>
</dbReference>
<dbReference type="GO" id="GO:0008270">
    <property type="term" value="F:zinc ion binding"/>
    <property type="evidence" value="ECO:0007669"/>
    <property type="project" value="InterPro"/>
</dbReference>
<keyword evidence="2" id="KW-0479">Metal-binding</keyword>
<dbReference type="SMART" id="SM00906">
    <property type="entry name" value="Fungal_trans"/>
    <property type="match status" value="1"/>
</dbReference>
<dbReference type="EMBL" id="CABFNQ020000719">
    <property type="protein sequence ID" value="CAH0026347.1"/>
    <property type="molecule type" value="Genomic_DNA"/>
</dbReference>
<dbReference type="PANTHER" id="PTHR46910:SF37">
    <property type="entry name" value="ZN(II)2CYS6 TRANSCRIPTION FACTOR (EUROFUNG)"/>
    <property type="match status" value="1"/>
</dbReference>
<evidence type="ECO:0000256" key="5">
    <source>
        <dbReference type="ARBA" id="ARBA00023163"/>
    </source>
</evidence>
<dbReference type="InterPro" id="IPR001138">
    <property type="entry name" value="Zn2Cys6_DnaBD"/>
</dbReference>
<name>A0A9N9VMW0_9HYPO</name>
<dbReference type="GO" id="GO:0000981">
    <property type="term" value="F:DNA-binding transcription factor activity, RNA polymerase II-specific"/>
    <property type="evidence" value="ECO:0007669"/>
    <property type="project" value="InterPro"/>
</dbReference>
<feature type="domain" description="Zn(2)-C6 fungal-type" evidence="8">
    <location>
        <begin position="47"/>
        <end position="80"/>
    </location>
</feature>
<dbReference type="CDD" id="cd12148">
    <property type="entry name" value="fungal_TF_MHR"/>
    <property type="match status" value="1"/>
</dbReference>
<evidence type="ECO:0000256" key="1">
    <source>
        <dbReference type="ARBA" id="ARBA00004123"/>
    </source>
</evidence>
<dbReference type="GO" id="GO:0005634">
    <property type="term" value="C:nucleus"/>
    <property type="evidence" value="ECO:0007669"/>
    <property type="project" value="UniProtKB-SubCell"/>
</dbReference>
<protein>
    <recommendedName>
        <fullName evidence="8">Zn(2)-C6 fungal-type domain-containing protein</fullName>
    </recommendedName>
</protein>
<dbReference type="OrthoDB" id="4116913at2759"/>
<comment type="subcellular location">
    <subcellularLocation>
        <location evidence="1">Nucleus</location>
    </subcellularLocation>
</comment>
<keyword evidence="5" id="KW-0804">Transcription</keyword>
<evidence type="ECO:0000256" key="7">
    <source>
        <dbReference type="SAM" id="MobiDB-lite"/>
    </source>
</evidence>